<evidence type="ECO:0000313" key="1">
    <source>
        <dbReference type="EMBL" id="PNG18882.1"/>
    </source>
</evidence>
<accession>A0A2N8TIP3</accession>
<reference evidence="1 2" key="1">
    <citation type="submission" date="2018-01" db="EMBL/GenBank/DDBJ databases">
        <title>Draft genome sequence of Streptomyces sp. 13K301.</title>
        <authorList>
            <person name="Sahin N."/>
            <person name="Saygin H."/>
            <person name="Ay H."/>
        </authorList>
    </citation>
    <scope>NUCLEOTIDE SEQUENCE [LARGE SCALE GENOMIC DNA]</scope>
    <source>
        <strain evidence="1 2">13K301</strain>
    </source>
</reference>
<gene>
    <name evidence="1" type="ORF">C1J00_28655</name>
</gene>
<dbReference type="OrthoDB" id="4260948at2"/>
<evidence type="ECO:0008006" key="3">
    <source>
        <dbReference type="Google" id="ProtNLM"/>
    </source>
</evidence>
<dbReference type="EMBL" id="POUC01000268">
    <property type="protein sequence ID" value="PNG18882.1"/>
    <property type="molecule type" value="Genomic_DNA"/>
</dbReference>
<dbReference type="RefSeq" id="WP_102911903.1">
    <property type="nucleotide sequence ID" value="NZ_POUC01000268.1"/>
</dbReference>
<sequence>MGRQTWGKTAGALALAAAVATVSGCGSSDGESDAKPAAKAKTVSVEDATTTFQAAVTKFDADGGCLEQESGTCWEQMQALMKPARDLRKAMNAEKSVGADFWTDAYALMDTMEDGIAVGEDQGVPVADTEMAAKMSNRDDVFGSAHDLSDWLDEHPIK</sequence>
<evidence type="ECO:0000313" key="2">
    <source>
        <dbReference type="Proteomes" id="UP000235943"/>
    </source>
</evidence>
<proteinExistence type="predicted"/>
<comment type="caution">
    <text evidence="1">The sequence shown here is derived from an EMBL/GenBank/DDBJ whole genome shotgun (WGS) entry which is preliminary data.</text>
</comment>
<keyword evidence="2" id="KW-1185">Reference proteome</keyword>
<dbReference type="PROSITE" id="PS51257">
    <property type="entry name" value="PROKAR_LIPOPROTEIN"/>
    <property type="match status" value="1"/>
</dbReference>
<dbReference type="AlphaFoldDB" id="A0A2N8TIP3"/>
<name>A0A2N8TIP3_9ACTN</name>
<dbReference type="Proteomes" id="UP000235943">
    <property type="component" value="Unassembled WGS sequence"/>
</dbReference>
<protein>
    <recommendedName>
        <fullName evidence="3">Lipoprotein</fullName>
    </recommendedName>
</protein>
<organism evidence="1 2">
    <name type="scientific">Streptomyces cahuitamycinicus</name>
    <dbReference type="NCBI Taxonomy" id="2070367"/>
    <lineage>
        <taxon>Bacteria</taxon>
        <taxon>Bacillati</taxon>
        <taxon>Actinomycetota</taxon>
        <taxon>Actinomycetes</taxon>
        <taxon>Kitasatosporales</taxon>
        <taxon>Streptomycetaceae</taxon>
        <taxon>Streptomyces</taxon>
    </lineage>
</organism>